<proteinExistence type="predicted"/>
<dbReference type="Pfam" id="PF08711">
    <property type="entry name" value="Med26"/>
    <property type="match status" value="1"/>
</dbReference>
<accession>A0A452IYE6</accession>
<feature type="region of interest" description="Disordered" evidence="2">
    <location>
        <begin position="45"/>
        <end position="113"/>
    </location>
</feature>
<feature type="compositionally biased region" description="Basic and acidic residues" evidence="2">
    <location>
        <begin position="85"/>
        <end position="98"/>
    </location>
</feature>
<sequence>MTIELLQSTRIGVAVNAVRKQCSDEEVVALAKILIKNWKRLLESSGTPKREKALEGQKDKKEKSLDFPSWQPEGANSHPVKRCKSPAEKHKEKDKGRYELASGVLRPSGFGKQ</sequence>
<keyword evidence="5" id="KW-1185">Reference proteome</keyword>
<reference evidence="5" key="1">
    <citation type="journal article" date="2017" name="PLoS ONE">
        <title>The Agassiz's desert tortoise genome provides a resource for the conservation of a threatened species.</title>
        <authorList>
            <person name="Tollis M."/>
            <person name="DeNardo D.F."/>
            <person name="Cornelius J.A."/>
            <person name="Dolby G.A."/>
            <person name="Edwards T."/>
            <person name="Henen B.T."/>
            <person name="Karl A.E."/>
            <person name="Murphy R.W."/>
            <person name="Kusumi K."/>
        </authorList>
    </citation>
    <scope>NUCLEOTIDE SEQUENCE [LARGE SCALE GENOMIC DNA]</scope>
</reference>
<protein>
    <recommendedName>
        <fullName evidence="3">TFIIS N-terminal domain-containing protein</fullName>
    </recommendedName>
</protein>
<dbReference type="Gene3D" id="1.20.930.10">
    <property type="entry name" value="Conserved domain common to transcription factors TFIIS, elongin A, CRSP70"/>
    <property type="match status" value="1"/>
</dbReference>
<evidence type="ECO:0000313" key="5">
    <source>
        <dbReference type="Proteomes" id="UP000291020"/>
    </source>
</evidence>
<dbReference type="SUPFAM" id="SSF47676">
    <property type="entry name" value="Conserved domain common to transcription factors TFIIS, elongin A, CRSP70"/>
    <property type="match status" value="1"/>
</dbReference>
<keyword evidence="1" id="KW-0539">Nucleus</keyword>
<dbReference type="AlphaFoldDB" id="A0A452IYE6"/>
<name>A0A452IYE6_9SAUR</name>
<feature type="compositionally biased region" description="Basic and acidic residues" evidence="2">
    <location>
        <begin position="48"/>
        <end position="65"/>
    </location>
</feature>
<evidence type="ECO:0000256" key="1">
    <source>
        <dbReference type="PROSITE-ProRule" id="PRU00649"/>
    </source>
</evidence>
<dbReference type="GO" id="GO:0005634">
    <property type="term" value="C:nucleus"/>
    <property type="evidence" value="ECO:0007669"/>
    <property type="project" value="UniProtKB-SubCell"/>
</dbReference>
<dbReference type="STRING" id="38772.ENSGAGP00000033082"/>
<evidence type="ECO:0000313" key="4">
    <source>
        <dbReference type="Ensembl" id="ENSGAGP00000033082.1"/>
    </source>
</evidence>
<reference evidence="4" key="2">
    <citation type="submission" date="2025-08" db="UniProtKB">
        <authorList>
            <consortium name="Ensembl"/>
        </authorList>
    </citation>
    <scope>IDENTIFICATION</scope>
</reference>
<comment type="subcellular location">
    <subcellularLocation>
        <location evidence="1">Nucleus</location>
    </subcellularLocation>
</comment>
<dbReference type="PROSITE" id="PS51319">
    <property type="entry name" value="TFIIS_N"/>
    <property type="match status" value="1"/>
</dbReference>
<dbReference type="Proteomes" id="UP000291020">
    <property type="component" value="Unassembled WGS sequence"/>
</dbReference>
<dbReference type="InterPro" id="IPR017923">
    <property type="entry name" value="TFIIS_N"/>
</dbReference>
<dbReference type="InterPro" id="IPR035441">
    <property type="entry name" value="TFIIS/LEDGF_dom_sf"/>
</dbReference>
<evidence type="ECO:0000256" key="2">
    <source>
        <dbReference type="SAM" id="MobiDB-lite"/>
    </source>
</evidence>
<feature type="domain" description="TFIIS N-terminal" evidence="3">
    <location>
        <begin position="1"/>
        <end position="45"/>
    </location>
</feature>
<organism evidence="4 5">
    <name type="scientific">Gopherus agassizii</name>
    <name type="common">Agassiz's desert tortoise</name>
    <dbReference type="NCBI Taxonomy" id="38772"/>
    <lineage>
        <taxon>Eukaryota</taxon>
        <taxon>Metazoa</taxon>
        <taxon>Chordata</taxon>
        <taxon>Craniata</taxon>
        <taxon>Vertebrata</taxon>
        <taxon>Euteleostomi</taxon>
        <taxon>Archelosauria</taxon>
        <taxon>Testudinata</taxon>
        <taxon>Testudines</taxon>
        <taxon>Cryptodira</taxon>
        <taxon>Durocryptodira</taxon>
        <taxon>Testudinoidea</taxon>
        <taxon>Testudinidae</taxon>
        <taxon>Gopherus</taxon>
    </lineage>
</organism>
<reference evidence="4" key="3">
    <citation type="submission" date="2025-09" db="UniProtKB">
        <authorList>
            <consortium name="Ensembl"/>
        </authorList>
    </citation>
    <scope>IDENTIFICATION</scope>
</reference>
<dbReference type="Ensembl" id="ENSGAGT00000037502.1">
    <property type="protein sequence ID" value="ENSGAGP00000033082.1"/>
    <property type="gene ID" value="ENSGAGG00000023617.1"/>
</dbReference>
<evidence type="ECO:0000259" key="3">
    <source>
        <dbReference type="PROSITE" id="PS51319"/>
    </source>
</evidence>